<dbReference type="PANTHER" id="PTHR36582">
    <property type="entry name" value="ANTITOXIN PARD"/>
    <property type="match status" value="1"/>
</dbReference>
<dbReference type="AlphaFoldDB" id="A0A2W7QN33"/>
<dbReference type="EMBL" id="QKZN01000008">
    <property type="protein sequence ID" value="PZX25315.1"/>
    <property type="molecule type" value="Genomic_DNA"/>
</dbReference>
<keyword evidence="2" id="KW-1277">Toxin-antitoxin system</keyword>
<dbReference type="InterPro" id="IPR010985">
    <property type="entry name" value="Ribbon_hlx_hlx"/>
</dbReference>
<name>A0A2W7QN33_9BURK</name>
<dbReference type="Pfam" id="PF03693">
    <property type="entry name" value="ParD_antitoxin"/>
    <property type="match status" value="1"/>
</dbReference>
<evidence type="ECO:0000313" key="3">
    <source>
        <dbReference type="EMBL" id="PZX25315.1"/>
    </source>
</evidence>
<dbReference type="InterPro" id="IPR038296">
    <property type="entry name" value="ParD_sf"/>
</dbReference>
<dbReference type="PANTHER" id="PTHR36582:SF2">
    <property type="entry name" value="ANTITOXIN PARD"/>
    <property type="match status" value="1"/>
</dbReference>
<dbReference type="Proteomes" id="UP000249638">
    <property type="component" value="Unassembled WGS sequence"/>
</dbReference>
<dbReference type="CDD" id="cd22231">
    <property type="entry name" value="RHH_NikR_HicB-like"/>
    <property type="match status" value="1"/>
</dbReference>
<protein>
    <submittedName>
        <fullName evidence="3">Addiction module CopG family antidote</fullName>
    </submittedName>
</protein>
<accession>A0A2W7QN33</accession>
<dbReference type="GO" id="GO:0006355">
    <property type="term" value="P:regulation of DNA-templated transcription"/>
    <property type="evidence" value="ECO:0007669"/>
    <property type="project" value="InterPro"/>
</dbReference>
<dbReference type="SUPFAM" id="SSF47598">
    <property type="entry name" value="Ribbon-helix-helix"/>
    <property type="match status" value="1"/>
</dbReference>
<evidence type="ECO:0000256" key="2">
    <source>
        <dbReference type="ARBA" id="ARBA00022649"/>
    </source>
</evidence>
<gene>
    <name evidence="3" type="ORF">C7416_10855</name>
</gene>
<evidence type="ECO:0000313" key="4">
    <source>
        <dbReference type="Proteomes" id="UP000249638"/>
    </source>
</evidence>
<comment type="caution">
    <text evidence="3">The sequence shown here is derived from an EMBL/GenBank/DDBJ whole genome shotgun (WGS) entry which is preliminary data.</text>
</comment>
<organism evidence="3 4">
    <name type="scientific">Cupriavidus phytorum</name>
    <dbReference type="NCBI Taxonomy" id="3024399"/>
    <lineage>
        <taxon>Bacteria</taxon>
        <taxon>Pseudomonadati</taxon>
        <taxon>Pseudomonadota</taxon>
        <taxon>Betaproteobacteria</taxon>
        <taxon>Burkholderiales</taxon>
        <taxon>Burkholderiaceae</taxon>
        <taxon>Cupriavidus</taxon>
    </lineage>
</organism>
<dbReference type="Gene3D" id="6.10.10.120">
    <property type="entry name" value="Antitoxin ParD1-like"/>
    <property type="match status" value="1"/>
</dbReference>
<evidence type="ECO:0000256" key="1">
    <source>
        <dbReference type="ARBA" id="ARBA00008580"/>
    </source>
</evidence>
<proteinExistence type="inferred from homology"/>
<comment type="similarity">
    <text evidence="1">Belongs to the ParD antitoxin family.</text>
</comment>
<sequence>MRTTQQLSVTLPTEMAQAVKDKVRSGEYASESEVIRDGLRALLARDRAVDAWLLQQVGPAYDALQTDPSRAVTADDVRARLAARQAGKAKGR</sequence>
<dbReference type="InterPro" id="IPR022789">
    <property type="entry name" value="ParD"/>
</dbReference>
<keyword evidence="4" id="KW-1185">Reference proteome</keyword>
<reference evidence="3" key="1">
    <citation type="submission" date="2018-06" db="EMBL/GenBank/DDBJ databases">
        <title>Genomic Encyclopedia of Type Strains, Phase IV (KMG-V): Genome sequencing to study the core and pangenomes of soil and plant-associated prokaryotes.</title>
        <authorList>
            <person name="Whitman W."/>
        </authorList>
    </citation>
    <scope>NUCLEOTIDE SEQUENCE [LARGE SCALE GENOMIC DNA]</scope>
    <source>
        <strain evidence="3">MLR2-44</strain>
    </source>
</reference>